<dbReference type="InterPro" id="IPR001045">
    <property type="entry name" value="Spermi_synthase"/>
</dbReference>
<dbReference type="PANTHER" id="PTHR43317">
    <property type="entry name" value="THERMOSPERMINE SYNTHASE ACAULIS5"/>
    <property type="match status" value="1"/>
</dbReference>
<feature type="binding site" evidence="14">
    <location>
        <position position="189"/>
    </location>
    <ligand>
        <name>spermidine</name>
        <dbReference type="ChEBI" id="CHEBI:57834"/>
    </ligand>
</feature>
<keyword evidence="10" id="KW-0456">Lyase</keyword>
<evidence type="ECO:0000256" key="14">
    <source>
        <dbReference type="HAMAP-Rule" id="MF_00198"/>
    </source>
</evidence>
<dbReference type="PANTHER" id="PTHR43317:SF1">
    <property type="entry name" value="THERMOSPERMINE SYNTHASE ACAULIS5"/>
    <property type="match status" value="1"/>
</dbReference>
<dbReference type="InterPro" id="IPR017716">
    <property type="entry name" value="S-AdoMet_deCOase_pro-enz"/>
</dbReference>
<keyword evidence="6" id="KW-0068">Autocatalytic cleavage</keyword>
<dbReference type="NCBIfam" id="TIGR03330">
    <property type="entry name" value="SAM_DCase_Bsu"/>
    <property type="match status" value="1"/>
</dbReference>
<dbReference type="Gene3D" id="3.40.50.150">
    <property type="entry name" value="Vaccinia Virus protein VP39"/>
    <property type="match status" value="1"/>
</dbReference>
<evidence type="ECO:0000256" key="13">
    <source>
        <dbReference type="ARBA" id="ARBA00048874"/>
    </source>
</evidence>
<dbReference type="CDD" id="cd02440">
    <property type="entry name" value="AdoMet_MTases"/>
    <property type="match status" value="1"/>
</dbReference>
<keyword evidence="12" id="KW-0670">Pyruvate</keyword>
<keyword evidence="9" id="KW-0865">Zymogen</keyword>
<comment type="similarity">
    <text evidence="2 14">Belongs to the spermidine/spermine synthase family.</text>
</comment>
<evidence type="ECO:0000256" key="10">
    <source>
        <dbReference type="ARBA" id="ARBA00023239"/>
    </source>
</evidence>
<gene>
    <name evidence="14" type="primary">speE</name>
    <name evidence="17" type="ORF">GCM10011396_19640</name>
</gene>
<dbReference type="RefSeq" id="WP_188565888.1">
    <property type="nucleotide sequence ID" value="NZ_BMED01000002.1"/>
</dbReference>
<dbReference type="GO" id="GO:0004766">
    <property type="term" value="F:spermidine synthase activity"/>
    <property type="evidence" value="ECO:0007669"/>
    <property type="project" value="UniProtKB-UniRule"/>
</dbReference>
<keyword evidence="5" id="KW-0210">Decarboxylase</keyword>
<dbReference type="Gene3D" id="3.30.360.110">
    <property type="entry name" value="S-adenosylmethionine decarboxylase domain"/>
    <property type="match status" value="1"/>
</dbReference>
<comment type="function">
    <text evidence="14">Catalyzes the irreversible transfer of a propylamine group from the amino donor S-adenosylmethioninamine (decarboxy-AdoMet) to putrescine (1,4-diaminobutane) to yield spermidine.</text>
</comment>
<feature type="binding site" evidence="14">
    <location>
        <position position="290"/>
    </location>
    <ligand>
        <name>S-methyl-5'-thioadenosine</name>
        <dbReference type="ChEBI" id="CHEBI:17509"/>
    </ligand>
</feature>
<keyword evidence="3 14" id="KW-0808">Transferase</keyword>
<evidence type="ECO:0000256" key="1">
    <source>
        <dbReference type="ARBA" id="ARBA00001928"/>
    </source>
</evidence>
<dbReference type="EC" id="2.5.1.16" evidence="14"/>
<keyword evidence="7 14" id="KW-0745">Spermidine biosynthesis</keyword>
<evidence type="ECO:0000256" key="8">
    <source>
        <dbReference type="ARBA" id="ARBA00023115"/>
    </source>
</evidence>
<feature type="binding site" evidence="14">
    <location>
        <begin position="265"/>
        <end position="266"/>
    </location>
    <ligand>
        <name>S-methyl-5'-thioadenosine</name>
        <dbReference type="ChEBI" id="CHEBI:17509"/>
    </ligand>
</feature>
<reference evidence="17" key="2">
    <citation type="submission" date="2020-09" db="EMBL/GenBank/DDBJ databases">
        <authorList>
            <person name="Sun Q."/>
            <person name="Zhou Y."/>
        </authorList>
    </citation>
    <scope>NUCLEOTIDE SEQUENCE</scope>
    <source>
        <strain evidence="17">CGMCC 1.10998</strain>
    </source>
</reference>
<keyword evidence="18" id="KW-1185">Reference proteome</keyword>
<protein>
    <recommendedName>
        <fullName evidence="14">Polyamine aminopropyltransferase</fullName>
    </recommendedName>
    <alternativeName>
        <fullName evidence="14">Putrescine aminopropyltransferase</fullName>
        <shortName evidence="14">PAPT</shortName>
    </alternativeName>
    <alternativeName>
        <fullName evidence="14">Spermidine synthase</fullName>
        <shortName evidence="14">SPDS</shortName>
        <shortName evidence="14">SPDSY</shortName>
        <ecNumber evidence="14">2.5.1.16</ecNumber>
    </alternativeName>
</protein>
<dbReference type="PROSITE" id="PS51006">
    <property type="entry name" value="PABS_2"/>
    <property type="match status" value="1"/>
</dbReference>
<evidence type="ECO:0000256" key="2">
    <source>
        <dbReference type="ARBA" id="ARBA00007867"/>
    </source>
</evidence>
<evidence type="ECO:0000259" key="16">
    <source>
        <dbReference type="PROSITE" id="PS51006"/>
    </source>
</evidence>
<dbReference type="InterPro" id="IPR030374">
    <property type="entry name" value="PABS"/>
</dbReference>
<dbReference type="InterPro" id="IPR042284">
    <property type="entry name" value="AdoMetDC_N"/>
</dbReference>
<keyword evidence="8 14" id="KW-0620">Polyamine biosynthesis</keyword>
<evidence type="ECO:0000256" key="15">
    <source>
        <dbReference type="PROSITE-ProRule" id="PRU00354"/>
    </source>
</evidence>
<dbReference type="EMBL" id="BMED01000002">
    <property type="protein sequence ID" value="GGC72568.1"/>
    <property type="molecule type" value="Genomic_DNA"/>
</dbReference>
<sequence length="421" mass="46747">MEGLHLTADCFDCTCHRSLLLDQKELSDIAVAAALQAGLTVVGEKFHSFSNPDGSAAGVTCALLLAESHIAIHTWPERNAVTLDVYVCNFNDNNSDKARDIIAMLVEAFQPASVSRQQLTRGRQHDAPAVMTWEKLTPHTAYGTQLGHTIAEASSSFQHIQISESAEFGKIMRIDDAYMTSERDEFFYHECLVHPAALAHPAPRRALIIGGGDGGSTEELLKHPGMEHVSLCEIDAEVVRLSRAHLQNIHHGKLDDSRVEHVHADGFAFIREATDSYDLILLDLTDPVTPSGTTLAAGCVTVDFFADCKRRLSQDGCLVMHLGSPFYHPQRFAGTVADLRKSFRFVRPYTVFVPLYGALWGMAIASNTLDPCEPEIATLEERIRERRIGDLQYYNAEIHKALFVLPNFVQNLLHNNKQEMQ</sequence>
<reference evidence="17" key="1">
    <citation type="journal article" date="2014" name="Int. J. Syst. Evol. Microbiol.">
        <title>Complete genome sequence of Corynebacterium casei LMG S-19264T (=DSM 44701T), isolated from a smear-ripened cheese.</title>
        <authorList>
            <consortium name="US DOE Joint Genome Institute (JGI-PGF)"/>
            <person name="Walter F."/>
            <person name="Albersmeier A."/>
            <person name="Kalinowski J."/>
            <person name="Ruckert C."/>
        </authorList>
    </citation>
    <scope>NUCLEOTIDE SEQUENCE</scope>
    <source>
        <strain evidence="17">CGMCC 1.10998</strain>
    </source>
</reference>
<evidence type="ECO:0000256" key="12">
    <source>
        <dbReference type="ARBA" id="ARBA00023317"/>
    </source>
</evidence>
<dbReference type="InterPro" id="IPR037163">
    <property type="entry name" value="Spermidine_synt_N_sf"/>
</dbReference>
<dbReference type="InterPro" id="IPR042286">
    <property type="entry name" value="AdoMetDC_C"/>
</dbReference>
<evidence type="ECO:0000256" key="5">
    <source>
        <dbReference type="ARBA" id="ARBA00022793"/>
    </source>
</evidence>
<dbReference type="Gene3D" id="2.30.140.10">
    <property type="entry name" value="Spermidine synthase, tetramerisation domain"/>
    <property type="match status" value="1"/>
</dbReference>
<keyword evidence="4" id="KW-0949">S-adenosyl-L-methionine</keyword>
<comment type="pathway">
    <text evidence="14">Amine and polyamine biosynthesis; spermidine biosynthesis; spermidine from putrescine: step 1/1.</text>
</comment>
<dbReference type="SUPFAM" id="SSF53335">
    <property type="entry name" value="S-adenosyl-L-methionine-dependent methyltransferases"/>
    <property type="match status" value="1"/>
</dbReference>
<dbReference type="GO" id="GO:0010487">
    <property type="term" value="F:thermospermine synthase activity"/>
    <property type="evidence" value="ECO:0007669"/>
    <property type="project" value="UniProtKB-EC"/>
</dbReference>
<feature type="domain" description="PABS" evidence="16">
    <location>
        <begin position="131"/>
        <end position="367"/>
    </location>
</feature>
<organism evidence="17 18">
    <name type="scientific">Undibacterium terreum</name>
    <dbReference type="NCBI Taxonomy" id="1224302"/>
    <lineage>
        <taxon>Bacteria</taxon>
        <taxon>Pseudomonadati</taxon>
        <taxon>Pseudomonadota</taxon>
        <taxon>Betaproteobacteria</taxon>
        <taxon>Burkholderiales</taxon>
        <taxon>Oxalobacteraceae</taxon>
        <taxon>Undibacterium</taxon>
    </lineage>
</organism>
<accession>A0A916XGX9</accession>
<evidence type="ECO:0000256" key="6">
    <source>
        <dbReference type="ARBA" id="ARBA00022813"/>
    </source>
</evidence>
<dbReference type="AlphaFoldDB" id="A0A916XGX9"/>
<dbReference type="InterPro" id="IPR003826">
    <property type="entry name" value="AdoMetDC_fam_prok"/>
</dbReference>
<dbReference type="SUPFAM" id="SSF56276">
    <property type="entry name" value="S-adenosylmethionine decarboxylase"/>
    <property type="match status" value="1"/>
</dbReference>
<comment type="cofactor">
    <cofactor evidence="1">
        <name>pyruvate</name>
        <dbReference type="ChEBI" id="CHEBI:15361"/>
    </cofactor>
</comment>
<feature type="active site" description="Proton acceptor" evidence="14 15">
    <location>
        <position position="283"/>
    </location>
</feature>
<dbReference type="Pfam" id="PF01564">
    <property type="entry name" value="Spermine_synth"/>
    <property type="match status" value="1"/>
</dbReference>
<dbReference type="Pfam" id="PF17284">
    <property type="entry name" value="Spermine_synt_N"/>
    <property type="match status" value="1"/>
</dbReference>
<feature type="binding site" evidence="14">
    <location>
        <position position="233"/>
    </location>
    <ligand>
        <name>S-methyl-5'-thioadenosine</name>
        <dbReference type="ChEBI" id="CHEBI:17509"/>
    </ligand>
</feature>
<dbReference type="GO" id="GO:0008295">
    <property type="term" value="P:spermidine biosynthetic process"/>
    <property type="evidence" value="ECO:0007669"/>
    <property type="project" value="UniProtKB-UniRule"/>
</dbReference>
<evidence type="ECO:0000256" key="9">
    <source>
        <dbReference type="ARBA" id="ARBA00023145"/>
    </source>
</evidence>
<name>A0A916XGX9_9BURK</name>
<dbReference type="Proteomes" id="UP000637423">
    <property type="component" value="Unassembled WGS sequence"/>
</dbReference>
<keyword evidence="11" id="KW-0704">Schiff base</keyword>
<dbReference type="GO" id="GO:0004014">
    <property type="term" value="F:adenosylmethionine decarboxylase activity"/>
    <property type="evidence" value="ECO:0007669"/>
    <property type="project" value="InterPro"/>
</dbReference>
<evidence type="ECO:0000313" key="17">
    <source>
        <dbReference type="EMBL" id="GGC72568.1"/>
    </source>
</evidence>
<comment type="catalytic activity">
    <reaction evidence="13">
        <text>S-adenosyl 3-(methylsulfanyl)propylamine + spermidine = thermospermine + S-methyl-5'-thioadenosine + H(+)</text>
        <dbReference type="Rhea" id="RHEA:30515"/>
        <dbReference type="ChEBI" id="CHEBI:15378"/>
        <dbReference type="ChEBI" id="CHEBI:17509"/>
        <dbReference type="ChEBI" id="CHEBI:57443"/>
        <dbReference type="ChEBI" id="CHEBI:57834"/>
        <dbReference type="ChEBI" id="CHEBI:59903"/>
        <dbReference type="EC" id="2.5.1.79"/>
    </reaction>
</comment>
<evidence type="ECO:0000256" key="4">
    <source>
        <dbReference type="ARBA" id="ARBA00022691"/>
    </source>
</evidence>
<dbReference type="Pfam" id="PF02675">
    <property type="entry name" value="AdoMet_dc"/>
    <property type="match status" value="1"/>
</dbReference>
<dbReference type="InterPro" id="IPR035246">
    <property type="entry name" value="Spermidine_synt_N"/>
</dbReference>
<evidence type="ECO:0000256" key="11">
    <source>
        <dbReference type="ARBA" id="ARBA00023270"/>
    </source>
</evidence>
<dbReference type="InterPro" id="IPR029063">
    <property type="entry name" value="SAM-dependent_MTases_sf"/>
</dbReference>
<feature type="binding site" evidence="14">
    <location>
        <position position="213"/>
    </location>
    <ligand>
        <name>spermidine</name>
        <dbReference type="ChEBI" id="CHEBI:57834"/>
    </ligand>
</feature>
<evidence type="ECO:0000256" key="7">
    <source>
        <dbReference type="ARBA" id="ARBA00023066"/>
    </source>
</evidence>
<evidence type="ECO:0000256" key="3">
    <source>
        <dbReference type="ARBA" id="ARBA00022679"/>
    </source>
</evidence>
<comment type="caution">
    <text evidence="14">Lacks conserved residue(s) required for the propagation of feature annotation.</text>
</comment>
<comment type="caution">
    <text evidence="17">The sequence shown here is derived from an EMBL/GenBank/DDBJ whole genome shotgun (WGS) entry which is preliminary data.</text>
</comment>
<evidence type="ECO:0000313" key="18">
    <source>
        <dbReference type="Proteomes" id="UP000637423"/>
    </source>
</evidence>
<dbReference type="NCBIfam" id="NF002010">
    <property type="entry name" value="PRK00811.1"/>
    <property type="match status" value="1"/>
</dbReference>
<comment type="subunit">
    <text evidence="14">Homodimer or homotetramer.</text>
</comment>
<comment type="catalytic activity">
    <reaction evidence="14">
        <text>S-adenosyl 3-(methylsulfanyl)propylamine + putrescine = S-methyl-5'-thioadenosine + spermidine + H(+)</text>
        <dbReference type="Rhea" id="RHEA:12721"/>
        <dbReference type="ChEBI" id="CHEBI:15378"/>
        <dbReference type="ChEBI" id="CHEBI:17509"/>
        <dbReference type="ChEBI" id="CHEBI:57443"/>
        <dbReference type="ChEBI" id="CHEBI:57834"/>
        <dbReference type="ChEBI" id="CHEBI:326268"/>
        <dbReference type="EC" id="2.5.1.16"/>
    </reaction>
</comment>
<dbReference type="InterPro" id="IPR016067">
    <property type="entry name" value="S-AdoMet_deCO2ase_core"/>
</dbReference>
<proteinExistence type="inferred from homology"/>
<dbReference type="Gene3D" id="3.30.160.750">
    <property type="match status" value="1"/>
</dbReference>
<feature type="binding site" evidence="14">
    <location>
        <position position="158"/>
    </location>
    <ligand>
        <name>S-methyl-5'-thioadenosine</name>
        <dbReference type="ChEBI" id="CHEBI:17509"/>
    </ligand>
</feature>
<dbReference type="HAMAP" id="MF_00198">
    <property type="entry name" value="Spermidine_synth"/>
    <property type="match status" value="1"/>
</dbReference>